<keyword evidence="2" id="KW-1185">Reference proteome</keyword>
<dbReference type="RefSeq" id="WP_007551741.1">
    <property type="nucleotide sequence ID" value="NZ_AFPU01000001.1"/>
</dbReference>
<gene>
    <name evidence="1" type="ORF">MY1_1954</name>
</gene>
<comment type="caution">
    <text evidence="1">The sequence shown here is derived from an EMBL/GenBank/DDBJ whole genome shotgun (WGS) entry which is preliminary data.</text>
</comment>
<dbReference type="Proteomes" id="UP000004440">
    <property type="component" value="Unassembled WGS sequence"/>
</dbReference>
<dbReference type="EMBL" id="AFPU01000001">
    <property type="protein sequence ID" value="EGP94698.1"/>
    <property type="molecule type" value="Genomic_DNA"/>
</dbReference>
<evidence type="ECO:0000313" key="1">
    <source>
        <dbReference type="EMBL" id="EGP94698.1"/>
    </source>
</evidence>
<sequence length="51" mass="5947">MNNTSIDEKEVYLKELVMKSLKEKNFSDHDLLDTLFAEVKQEIQQNANNSC</sequence>
<evidence type="ECO:0000313" key="2">
    <source>
        <dbReference type="Proteomes" id="UP000004440"/>
    </source>
</evidence>
<dbReference type="AlphaFoldDB" id="F9CUZ4"/>
<accession>F9CUZ4</accession>
<name>F9CUZ4_9ARCH</name>
<dbReference type="STRING" id="1001994.MY1_1954"/>
<reference evidence="1 2" key="1">
    <citation type="journal article" date="2011" name="J. Bacteriol.">
        <title>Genome Sequence of an Ammonia-Oxidizing Soil Archaeon, "Candidatus Nitrosoarchaeum koreensis" MY1.</title>
        <authorList>
            <person name="Kim B.K."/>
            <person name="Jung M.Y."/>
            <person name="Yu D.S."/>
            <person name="Park S.J."/>
            <person name="Oh T.K."/>
            <person name="Rhee S.K."/>
            <person name="Kim J.F."/>
        </authorList>
    </citation>
    <scope>NUCLEOTIDE SEQUENCE [LARGE SCALE GENOMIC DNA]</scope>
    <source>
        <strain evidence="1 2">MY1</strain>
    </source>
</reference>
<proteinExistence type="predicted"/>
<organism evidence="1 2">
    <name type="scientific">Nitrosarchaeum koreense MY1</name>
    <dbReference type="NCBI Taxonomy" id="1001994"/>
    <lineage>
        <taxon>Archaea</taxon>
        <taxon>Nitrososphaerota</taxon>
        <taxon>Nitrososphaeria</taxon>
        <taxon>Nitrosopumilales</taxon>
        <taxon>Nitrosopumilaceae</taxon>
        <taxon>Nitrosarchaeum</taxon>
    </lineage>
</organism>
<protein>
    <submittedName>
        <fullName evidence="1">Uncharacterized protein</fullName>
    </submittedName>
</protein>